<dbReference type="GO" id="GO:0004325">
    <property type="term" value="F:ferrochelatase activity"/>
    <property type="evidence" value="ECO:0007669"/>
    <property type="project" value="InterPro"/>
</dbReference>
<evidence type="ECO:0000256" key="1">
    <source>
        <dbReference type="ARBA" id="ARBA00005010"/>
    </source>
</evidence>
<dbReference type="GO" id="GO:0019354">
    <property type="term" value="P:siroheme biosynthetic process"/>
    <property type="evidence" value="ECO:0007669"/>
    <property type="project" value="InterPro"/>
</dbReference>
<dbReference type="AlphaFoldDB" id="A0A9D9E8L9"/>
<dbReference type="NCBIfam" id="TIGR01470">
    <property type="entry name" value="cysG_Nterm"/>
    <property type="match status" value="1"/>
</dbReference>
<evidence type="ECO:0000313" key="7">
    <source>
        <dbReference type="EMBL" id="MBO8442073.1"/>
    </source>
</evidence>
<evidence type="ECO:0000256" key="5">
    <source>
        <dbReference type="ARBA" id="ARBA00023244"/>
    </source>
</evidence>
<keyword evidence="5" id="KW-0627">Porphyrin biosynthesis</keyword>
<dbReference type="SUPFAM" id="SSF75615">
    <property type="entry name" value="Siroheme synthase middle domains-like"/>
    <property type="match status" value="1"/>
</dbReference>
<keyword evidence="3" id="KW-0560">Oxidoreductase</keyword>
<gene>
    <name evidence="7" type="ORF">IAA89_06590</name>
</gene>
<sequence length="144" mass="16328">MLNVRNLSIAIIGGGKIAYRKYKQLIKCGAKKILIVSPQLSDLFDNDVKLFTWAKNEYDKNYLKNKDIVFACTNSAELNKRISSDAKTLRILVNDTSYKANSNFYNMATIQDDKKLIGVSTFGKNPVLAKDIKNKIKKFLDENV</sequence>
<dbReference type="InterPro" id="IPR036291">
    <property type="entry name" value="NAD(P)-bd_dom_sf"/>
</dbReference>
<dbReference type="Gene3D" id="3.40.50.720">
    <property type="entry name" value="NAD(P)-binding Rossmann-like Domain"/>
    <property type="match status" value="1"/>
</dbReference>
<dbReference type="SUPFAM" id="SSF51735">
    <property type="entry name" value="NAD(P)-binding Rossmann-fold domains"/>
    <property type="match status" value="1"/>
</dbReference>
<evidence type="ECO:0000256" key="4">
    <source>
        <dbReference type="ARBA" id="ARBA00023027"/>
    </source>
</evidence>
<dbReference type="Proteomes" id="UP000823614">
    <property type="component" value="Unassembled WGS sequence"/>
</dbReference>
<reference evidence="7" key="1">
    <citation type="submission" date="2020-10" db="EMBL/GenBank/DDBJ databases">
        <authorList>
            <person name="Gilroy R."/>
        </authorList>
    </citation>
    <scope>NUCLEOTIDE SEQUENCE</scope>
    <source>
        <strain evidence="7">C6-149</strain>
    </source>
</reference>
<evidence type="ECO:0000256" key="6">
    <source>
        <dbReference type="ARBA" id="ARBA00047561"/>
    </source>
</evidence>
<dbReference type="PANTHER" id="PTHR35330:SF1">
    <property type="entry name" value="SIROHEME BIOSYNTHESIS PROTEIN MET8"/>
    <property type="match status" value="1"/>
</dbReference>
<accession>A0A9D9E8L9</accession>
<comment type="caution">
    <text evidence="7">The sequence shown here is derived from an EMBL/GenBank/DDBJ whole genome shotgun (WGS) entry which is preliminary data.</text>
</comment>
<dbReference type="GO" id="GO:0043115">
    <property type="term" value="F:precorrin-2 dehydrogenase activity"/>
    <property type="evidence" value="ECO:0007669"/>
    <property type="project" value="UniProtKB-EC"/>
</dbReference>
<dbReference type="InterPro" id="IPR028161">
    <property type="entry name" value="Met8-like"/>
</dbReference>
<protein>
    <recommendedName>
        <fullName evidence="2">precorrin-2 dehydrogenase</fullName>
        <ecNumber evidence="2">1.3.1.76</ecNumber>
    </recommendedName>
</protein>
<dbReference type="InterPro" id="IPR006367">
    <property type="entry name" value="Sirohaem_synthase_N"/>
</dbReference>
<evidence type="ECO:0000256" key="3">
    <source>
        <dbReference type="ARBA" id="ARBA00023002"/>
    </source>
</evidence>
<reference evidence="7" key="2">
    <citation type="journal article" date="2021" name="PeerJ">
        <title>Extensive microbial diversity within the chicken gut microbiome revealed by metagenomics and culture.</title>
        <authorList>
            <person name="Gilroy R."/>
            <person name="Ravi A."/>
            <person name="Getino M."/>
            <person name="Pursley I."/>
            <person name="Horton D.L."/>
            <person name="Alikhan N.F."/>
            <person name="Baker D."/>
            <person name="Gharbi K."/>
            <person name="Hall N."/>
            <person name="Watson M."/>
            <person name="Adriaenssens E.M."/>
            <person name="Foster-Nyarko E."/>
            <person name="Jarju S."/>
            <person name="Secka A."/>
            <person name="Antonio M."/>
            <person name="Oren A."/>
            <person name="Chaudhuri R.R."/>
            <person name="La Ragione R."/>
            <person name="Hildebrand F."/>
            <person name="Pallen M.J."/>
        </authorList>
    </citation>
    <scope>NUCLEOTIDE SEQUENCE</scope>
    <source>
        <strain evidence="7">C6-149</strain>
    </source>
</reference>
<comment type="pathway">
    <text evidence="1">Porphyrin-containing compound metabolism; siroheme biosynthesis; sirohydrochlorin from precorrin-2: step 1/1.</text>
</comment>
<keyword evidence="4" id="KW-0520">NAD</keyword>
<dbReference type="EC" id="1.3.1.76" evidence="2"/>
<evidence type="ECO:0000313" key="8">
    <source>
        <dbReference type="Proteomes" id="UP000823614"/>
    </source>
</evidence>
<evidence type="ECO:0000256" key="2">
    <source>
        <dbReference type="ARBA" id="ARBA00012400"/>
    </source>
</evidence>
<organism evidence="7 8">
    <name type="scientific">Candidatus Gallilactobacillus intestinavium</name>
    <dbReference type="NCBI Taxonomy" id="2840838"/>
    <lineage>
        <taxon>Bacteria</taxon>
        <taxon>Bacillati</taxon>
        <taxon>Bacillota</taxon>
        <taxon>Bacilli</taxon>
        <taxon>Lactobacillales</taxon>
        <taxon>Lactobacillaceae</taxon>
        <taxon>Lactobacillaceae incertae sedis</taxon>
        <taxon>Candidatus Gallilactobacillus</taxon>
    </lineage>
</organism>
<dbReference type="Pfam" id="PF13241">
    <property type="entry name" value="NAD_binding_7"/>
    <property type="match status" value="1"/>
</dbReference>
<dbReference type="PANTHER" id="PTHR35330">
    <property type="entry name" value="SIROHEME BIOSYNTHESIS PROTEIN MET8"/>
    <property type="match status" value="1"/>
</dbReference>
<name>A0A9D9E8L9_9LACO</name>
<comment type="catalytic activity">
    <reaction evidence="6">
        <text>precorrin-2 + NAD(+) = sirohydrochlorin + NADH + 2 H(+)</text>
        <dbReference type="Rhea" id="RHEA:15613"/>
        <dbReference type="ChEBI" id="CHEBI:15378"/>
        <dbReference type="ChEBI" id="CHEBI:57540"/>
        <dbReference type="ChEBI" id="CHEBI:57945"/>
        <dbReference type="ChEBI" id="CHEBI:58351"/>
        <dbReference type="ChEBI" id="CHEBI:58827"/>
        <dbReference type="EC" id="1.3.1.76"/>
    </reaction>
</comment>
<proteinExistence type="predicted"/>
<dbReference type="EMBL" id="JADIMP010000103">
    <property type="protein sequence ID" value="MBO8442073.1"/>
    <property type="molecule type" value="Genomic_DNA"/>
</dbReference>